<keyword evidence="3" id="KW-0677">Repeat</keyword>
<evidence type="ECO:0000313" key="5">
    <source>
        <dbReference type="EMBL" id="KAF7284623.1"/>
    </source>
</evidence>
<dbReference type="SMART" id="SM00369">
    <property type="entry name" value="LRR_TYP"/>
    <property type="match status" value="4"/>
</dbReference>
<dbReference type="Gene3D" id="3.80.10.10">
    <property type="entry name" value="Ribonuclease Inhibitor"/>
    <property type="match status" value="2"/>
</dbReference>
<dbReference type="Pfam" id="PF13516">
    <property type="entry name" value="LRR_6"/>
    <property type="match status" value="1"/>
</dbReference>
<dbReference type="InterPro" id="IPR001611">
    <property type="entry name" value="Leu-rich_rpt"/>
</dbReference>
<evidence type="ECO:0000313" key="6">
    <source>
        <dbReference type="Proteomes" id="UP000625711"/>
    </source>
</evidence>
<organism evidence="5 6">
    <name type="scientific">Rhynchophorus ferrugineus</name>
    <name type="common">Red palm weevil</name>
    <name type="synonym">Curculio ferrugineus</name>
    <dbReference type="NCBI Taxonomy" id="354439"/>
    <lineage>
        <taxon>Eukaryota</taxon>
        <taxon>Metazoa</taxon>
        <taxon>Ecdysozoa</taxon>
        <taxon>Arthropoda</taxon>
        <taxon>Hexapoda</taxon>
        <taxon>Insecta</taxon>
        <taxon>Pterygota</taxon>
        <taxon>Neoptera</taxon>
        <taxon>Endopterygota</taxon>
        <taxon>Coleoptera</taxon>
        <taxon>Polyphaga</taxon>
        <taxon>Cucujiformia</taxon>
        <taxon>Curculionidae</taxon>
        <taxon>Dryophthorinae</taxon>
        <taxon>Rhynchophorus</taxon>
    </lineage>
</organism>
<evidence type="ECO:0000256" key="4">
    <source>
        <dbReference type="SAM" id="SignalP"/>
    </source>
</evidence>
<feature type="signal peptide" evidence="4">
    <location>
        <begin position="1"/>
        <end position="18"/>
    </location>
</feature>
<sequence>MLKYVLFILYVSVSDVRCFLPNCIRENQYKFYSFPVEGCSDYLKDLCTPVESGRFEVIGQPKIVKIKMTSVLPTCAFYGIDSLQHIYGVKSNIKVLAKGSFVNLPNLKSIILSYNQITEIRELIFKNVSTEKLDLSWNNIFSVDPDAFKEVHNLKELDLSRNSLLTVPVNHLSRSISTLNLAYNQLTRIAINSLKFTNLTSVDLSNNKIENIAISFFYPIEMFDLTNNQLYDIDYVEITSVNRFRIGLNNFRRTPQYLENINANNIGIYPNPWSCEALPDLWRSITSLKYNIETTGTASDTMEICTNITTVSVQRGGPKSCTSDHQCPTSKTCKVGQCLDPCSYFCHRSSVCKTKNHQFTCTCPKGTKSDPMDLTGSCKKVECYVGSHCSRDKVCIQNRCAKIAATSTTPRPSTTTETNIPESEDIKPWWFEDIPSESPGGLMKQLPPVPHYAPIPLIPVPLD</sequence>
<dbReference type="AlphaFoldDB" id="A0A834MI68"/>
<proteinExistence type="predicted"/>
<dbReference type="PROSITE" id="PS51450">
    <property type="entry name" value="LRR"/>
    <property type="match status" value="2"/>
</dbReference>
<dbReference type="InterPro" id="IPR032675">
    <property type="entry name" value="LRR_dom_sf"/>
</dbReference>
<keyword evidence="2 4" id="KW-0732">Signal</keyword>
<comment type="caution">
    <text evidence="5">The sequence shown here is derived from an EMBL/GenBank/DDBJ whole genome shotgun (WGS) entry which is preliminary data.</text>
</comment>
<dbReference type="PANTHER" id="PTHR24369">
    <property type="entry name" value="ANTIGEN BSP, PUTATIVE-RELATED"/>
    <property type="match status" value="1"/>
</dbReference>
<gene>
    <name evidence="5" type="ORF">GWI33_021815</name>
</gene>
<keyword evidence="1" id="KW-0433">Leucine-rich repeat</keyword>
<dbReference type="PANTHER" id="PTHR24369:SF210">
    <property type="entry name" value="CHAOPTIN-RELATED"/>
    <property type="match status" value="1"/>
</dbReference>
<keyword evidence="6" id="KW-1185">Reference proteome</keyword>
<evidence type="ECO:0000256" key="1">
    <source>
        <dbReference type="ARBA" id="ARBA00022614"/>
    </source>
</evidence>
<dbReference type="SUPFAM" id="SSF52058">
    <property type="entry name" value="L domain-like"/>
    <property type="match status" value="1"/>
</dbReference>
<dbReference type="OrthoDB" id="6758089at2759"/>
<protein>
    <submittedName>
        <fullName evidence="5">Uncharacterized protein</fullName>
    </submittedName>
</protein>
<dbReference type="EMBL" id="JAACXV010000073">
    <property type="protein sequence ID" value="KAF7284623.1"/>
    <property type="molecule type" value="Genomic_DNA"/>
</dbReference>
<dbReference type="InterPro" id="IPR003591">
    <property type="entry name" value="Leu-rich_rpt_typical-subtyp"/>
</dbReference>
<accession>A0A834MI68</accession>
<evidence type="ECO:0000256" key="2">
    <source>
        <dbReference type="ARBA" id="ARBA00022729"/>
    </source>
</evidence>
<dbReference type="GO" id="GO:0005886">
    <property type="term" value="C:plasma membrane"/>
    <property type="evidence" value="ECO:0007669"/>
    <property type="project" value="TreeGrafter"/>
</dbReference>
<feature type="chain" id="PRO_5032419012" evidence="4">
    <location>
        <begin position="19"/>
        <end position="463"/>
    </location>
</feature>
<name>A0A834MI68_RHYFE</name>
<reference evidence="5" key="1">
    <citation type="submission" date="2020-08" db="EMBL/GenBank/DDBJ databases">
        <title>Genome sequencing and assembly of the red palm weevil Rhynchophorus ferrugineus.</title>
        <authorList>
            <person name="Dias G.B."/>
            <person name="Bergman C.M."/>
            <person name="Manee M."/>
        </authorList>
    </citation>
    <scope>NUCLEOTIDE SEQUENCE</scope>
    <source>
        <strain evidence="5">AA-2017</strain>
        <tissue evidence="5">Whole larva</tissue>
    </source>
</reference>
<dbReference type="InterPro" id="IPR050541">
    <property type="entry name" value="LRR_TM_domain-containing"/>
</dbReference>
<dbReference type="Proteomes" id="UP000625711">
    <property type="component" value="Unassembled WGS sequence"/>
</dbReference>
<dbReference type="Pfam" id="PF13855">
    <property type="entry name" value="LRR_8"/>
    <property type="match status" value="1"/>
</dbReference>
<evidence type="ECO:0000256" key="3">
    <source>
        <dbReference type="ARBA" id="ARBA00022737"/>
    </source>
</evidence>